<dbReference type="InterPro" id="IPR032675">
    <property type="entry name" value="LRR_dom_sf"/>
</dbReference>
<accession>A0A8S2M0N7</accession>
<dbReference type="Proteomes" id="UP000676336">
    <property type="component" value="Unassembled WGS sequence"/>
</dbReference>
<gene>
    <name evidence="2" type="ORF">BYL167_LOCUS11133</name>
    <name evidence="1" type="ORF">SMN809_LOCUS8279</name>
</gene>
<dbReference type="Pfam" id="PF13516">
    <property type="entry name" value="LRR_6"/>
    <property type="match status" value="1"/>
</dbReference>
<comment type="caution">
    <text evidence="1">The sequence shown here is derived from an EMBL/GenBank/DDBJ whole genome shotgun (WGS) entry which is preliminary data.</text>
</comment>
<dbReference type="AlphaFoldDB" id="A0A8S2M0N7"/>
<evidence type="ECO:0000313" key="1">
    <source>
        <dbReference type="EMBL" id="CAF3932604.1"/>
    </source>
</evidence>
<reference evidence="1" key="1">
    <citation type="submission" date="2021-02" db="EMBL/GenBank/DDBJ databases">
        <authorList>
            <person name="Nowell W R."/>
        </authorList>
    </citation>
    <scope>NUCLEOTIDE SEQUENCE</scope>
</reference>
<dbReference type="InterPro" id="IPR001611">
    <property type="entry name" value="Leu-rich_rpt"/>
</dbReference>
<evidence type="ECO:0000313" key="3">
    <source>
        <dbReference type="Proteomes" id="UP000676336"/>
    </source>
</evidence>
<dbReference type="Gene3D" id="3.80.10.10">
    <property type="entry name" value="Ribonuclease Inhibitor"/>
    <property type="match status" value="1"/>
</dbReference>
<dbReference type="Proteomes" id="UP000681967">
    <property type="component" value="Unassembled WGS sequence"/>
</dbReference>
<dbReference type="SUPFAM" id="SSF52047">
    <property type="entry name" value="RNI-like"/>
    <property type="match status" value="1"/>
</dbReference>
<protein>
    <submittedName>
        <fullName evidence="1">Uncharacterized protein</fullName>
    </submittedName>
</protein>
<proteinExistence type="predicted"/>
<organism evidence="1 3">
    <name type="scientific">Rotaria magnacalcarata</name>
    <dbReference type="NCBI Taxonomy" id="392030"/>
    <lineage>
        <taxon>Eukaryota</taxon>
        <taxon>Metazoa</taxon>
        <taxon>Spiralia</taxon>
        <taxon>Gnathifera</taxon>
        <taxon>Rotifera</taxon>
        <taxon>Eurotatoria</taxon>
        <taxon>Bdelloidea</taxon>
        <taxon>Philodinida</taxon>
        <taxon>Philodinidae</taxon>
        <taxon>Rotaria</taxon>
    </lineage>
</organism>
<name>A0A8S2M0N7_9BILA</name>
<dbReference type="SMART" id="SM00368">
    <property type="entry name" value="LRR_RI"/>
    <property type="match status" value="1"/>
</dbReference>
<dbReference type="EMBL" id="CAJOBH010003459">
    <property type="protein sequence ID" value="CAF3953244.1"/>
    <property type="molecule type" value="Genomic_DNA"/>
</dbReference>
<sequence length="77" mass="8850">MQTLTVLNLENNQIGDKGARSLADAIKHNKPIFNSKSNVEIRHRNRNSQFEIAIEVKNKFKIAGMYNLHSRILILSF</sequence>
<evidence type="ECO:0000313" key="2">
    <source>
        <dbReference type="EMBL" id="CAF3953244.1"/>
    </source>
</evidence>
<dbReference type="EMBL" id="CAJOBI010002520">
    <property type="protein sequence ID" value="CAF3932604.1"/>
    <property type="molecule type" value="Genomic_DNA"/>
</dbReference>